<name>A0A2M7TXE8_9BACT</name>
<evidence type="ECO:0000313" key="3">
    <source>
        <dbReference type="EMBL" id="PIZ62302.1"/>
    </source>
</evidence>
<keyword evidence="2" id="KW-0732">Signal</keyword>
<comment type="caution">
    <text evidence="3">The sequence shown here is derived from an EMBL/GenBank/DDBJ whole genome shotgun (WGS) entry which is preliminary data.</text>
</comment>
<accession>A0A2M7TXE8</accession>
<evidence type="ECO:0000256" key="1">
    <source>
        <dbReference type="SAM" id="Phobius"/>
    </source>
</evidence>
<keyword evidence="1" id="KW-1133">Transmembrane helix</keyword>
<proteinExistence type="predicted"/>
<sequence length="323" mass="35582">MKYLFLIIVLSSLFVPQTVHASQFSFSQSPQSHEVMAKPGKTVILPYTLTNVGDPSVMQLQIYALSVKDSQGSYEIIPHYSDNSEKIQFYLNNSLHSLQEPFFMNTSEAISYEIAIQVPENMRDGDYYFAVVGQTEQNEGFVDTSTVFLQGGVGSIIYLSVSSDGSLNQAGNITQFGVQSNHSIVWGNTEYRVFDSFADIPIVLSVANTGMNYFQAKGTISVRPTLFESGSLVIDLVPTYLLSDSSKVMLSSKSSSRSNTATIQAPLIGVFTAQAVVTMGTSVHTQISNISYLVFPFMYVLYFVGAVLFTATGMVFMKRMRSE</sequence>
<evidence type="ECO:0008006" key="5">
    <source>
        <dbReference type="Google" id="ProtNLM"/>
    </source>
</evidence>
<organism evidence="3 4">
    <name type="scientific">Candidatus Roizmanbacteria bacterium CG_4_10_14_0_2_um_filter_39_13</name>
    <dbReference type="NCBI Taxonomy" id="1974825"/>
    <lineage>
        <taxon>Bacteria</taxon>
        <taxon>Candidatus Roizmaniibacteriota</taxon>
    </lineage>
</organism>
<gene>
    <name evidence="3" type="ORF">COY16_04760</name>
</gene>
<dbReference type="Proteomes" id="UP000228503">
    <property type="component" value="Unassembled WGS sequence"/>
</dbReference>
<feature type="signal peptide" evidence="2">
    <location>
        <begin position="1"/>
        <end position="21"/>
    </location>
</feature>
<dbReference type="EMBL" id="PFOB01000060">
    <property type="protein sequence ID" value="PIZ62302.1"/>
    <property type="molecule type" value="Genomic_DNA"/>
</dbReference>
<feature type="transmembrane region" description="Helical" evidence="1">
    <location>
        <begin position="292"/>
        <end position="317"/>
    </location>
</feature>
<keyword evidence="1" id="KW-0472">Membrane</keyword>
<keyword evidence="1" id="KW-0812">Transmembrane</keyword>
<reference evidence="4" key="1">
    <citation type="submission" date="2017-09" db="EMBL/GenBank/DDBJ databases">
        <title>Depth-based differentiation of microbial function through sediment-hosted aquifers and enrichment of novel symbionts in the deep terrestrial subsurface.</title>
        <authorList>
            <person name="Probst A.J."/>
            <person name="Ladd B."/>
            <person name="Jarett J.K."/>
            <person name="Geller-Mcgrath D.E."/>
            <person name="Sieber C.M.K."/>
            <person name="Emerson J.B."/>
            <person name="Anantharaman K."/>
            <person name="Thomas B.C."/>
            <person name="Malmstrom R."/>
            <person name="Stieglmeier M."/>
            <person name="Klingl A."/>
            <person name="Woyke T."/>
            <person name="Ryan C.M."/>
            <person name="Banfield J.F."/>
        </authorList>
    </citation>
    <scope>NUCLEOTIDE SEQUENCE [LARGE SCALE GENOMIC DNA]</scope>
</reference>
<dbReference type="AlphaFoldDB" id="A0A2M7TXE8"/>
<protein>
    <recommendedName>
        <fullName evidence="5">CARDB domain-containing protein</fullName>
    </recommendedName>
</protein>
<feature type="chain" id="PRO_5014902356" description="CARDB domain-containing protein" evidence="2">
    <location>
        <begin position="22"/>
        <end position="323"/>
    </location>
</feature>
<evidence type="ECO:0000256" key="2">
    <source>
        <dbReference type="SAM" id="SignalP"/>
    </source>
</evidence>
<evidence type="ECO:0000313" key="4">
    <source>
        <dbReference type="Proteomes" id="UP000228503"/>
    </source>
</evidence>